<protein>
    <submittedName>
        <fullName evidence="1">Uncharacterized protein</fullName>
    </submittedName>
</protein>
<proteinExistence type="predicted"/>
<reference evidence="1" key="1">
    <citation type="submission" date="2019-11" db="EMBL/GenBank/DDBJ databases">
        <authorList>
            <person name="Feng L."/>
        </authorList>
    </citation>
    <scope>NUCLEOTIDE SEQUENCE</scope>
    <source>
        <strain evidence="1">BintestinalisLFYP9</strain>
    </source>
</reference>
<organism evidence="1">
    <name type="scientific">Bacteroides intestinalis</name>
    <dbReference type="NCBI Taxonomy" id="329854"/>
    <lineage>
        <taxon>Bacteria</taxon>
        <taxon>Pseudomonadati</taxon>
        <taxon>Bacteroidota</taxon>
        <taxon>Bacteroidia</taxon>
        <taxon>Bacteroidales</taxon>
        <taxon>Bacteroidaceae</taxon>
        <taxon>Bacteroides</taxon>
    </lineage>
</organism>
<accession>A0A6N2WY53</accession>
<gene>
    <name evidence="1" type="ORF">BILFYP9_03946</name>
</gene>
<dbReference type="AlphaFoldDB" id="A0A6N2WY53"/>
<name>A0A6N2WY53_9BACE</name>
<sequence length="36" mass="4145">MIHFHNIYKQAVLKKTPLIINNLQLTINGVSIILNE</sequence>
<dbReference type="EMBL" id="CACRSU010000048">
    <property type="protein sequence ID" value="VYT46657.1"/>
    <property type="molecule type" value="Genomic_DNA"/>
</dbReference>
<evidence type="ECO:0000313" key="1">
    <source>
        <dbReference type="EMBL" id="VYT46657.1"/>
    </source>
</evidence>